<dbReference type="InterPro" id="IPR050109">
    <property type="entry name" value="HTH-type_TetR-like_transc_reg"/>
</dbReference>
<dbReference type="GO" id="GO:0000976">
    <property type="term" value="F:transcription cis-regulatory region binding"/>
    <property type="evidence" value="ECO:0007669"/>
    <property type="project" value="TreeGrafter"/>
</dbReference>
<dbReference type="PROSITE" id="PS50977">
    <property type="entry name" value="HTH_TETR_2"/>
    <property type="match status" value="1"/>
</dbReference>
<evidence type="ECO:0000256" key="1">
    <source>
        <dbReference type="ARBA" id="ARBA00023015"/>
    </source>
</evidence>
<dbReference type="AlphaFoldDB" id="A0A2T5MKK1"/>
<evidence type="ECO:0000256" key="2">
    <source>
        <dbReference type="ARBA" id="ARBA00023125"/>
    </source>
</evidence>
<keyword evidence="7" id="KW-1185">Reference proteome</keyword>
<reference evidence="6 7" key="1">
    <citation type="submission" date="2018-04" db="EMBL/GenBank/DDBJ databases">
        <title>Novel species isolated from glacier.</title>
        <authorList>
            <person name="Liu Q."/>
            <person name="Xin Y.-H."/>
        </authorList>
    </citation>
    <scope>NUCLEOTIDE SEQUENCE [LARGE SCALE GENOMIC DNA]</scope>
    <source>
        <strain evidence="6 7">GT1R17</strain>
    </source>
</reference>
<dbReference type="OrthoDB" id="270177at2"/>
<dbReference type="GO" id="GO:0003700">
    <property type="term" value="F:DNA-binding transcription factor activity"/>
    <property type="evidence" value="ECO:0007669"/>
    <property type="project" value="TreeGrafter"/>
</dbReference>
<dbReference type="Gene3D" id="1.10.357.10">
    <property type="entry name" value="Tetracycline Repressor, domain 2"/>
    <property type="match status" value="1"/>
</dbReference>
<dbReference type="Pfam" id="PF00440">
    <property type="entry name" value="TetR_N"/>
    <property type="match status" value="1"/>
</dbReference>
<proteinExistence type="predicted"/>
<keyword evidence="2 4" id="KW-0238">DNA-binding</keyword>
<feature type="DNA-binding region" description="H-T-H motif" evidence="4">
    <location>
        <begin position="44"/>
        <end position="63"/>
    </location>
</feature>
<keyword evidence="3" id="KW-0804">Transcription</keyword>
<evidence type="ECO:0000256" key="3">
    <source>
        <dbReference type="ARBA" id="ARBA00023163"/>
    </source>
</evidence>
<accession>A0A2T5MKK1</accession>
<dbReference type="Proteomes" id="UP000244248">
    <property type="component" value="Unassembled WGS sequence"/>
</dbReference>
<evidence type="ECO:0000256" key="4">
    <source>
        <dbReference type="PROSITE-ProRule" id="PRU00335"/>
    </source>
</evidence>
<dbReference type="InterPro" id="IPR036271">
    <property type="entry name" value="Tet_transcr_reg_TetR-rel_C_sf"/>
</dbReference>
<name>A0A2T5MKK1_9GAMM</name>
<gene>
    <name evidence="6" type="ORF">CJD38_03130</name>
</gene>
<dbReference type="PANTHER" id="PTHR30055:SF234">
    <property type="entry name" value="HTH-TYPE TRANSCRIPTIONAL REGULATOR BETI"/>
    <property type="match status" value="1"/>
</dbReference>
<keyword evidence="1" id="KW-0805">Transcription regulation</keyword>
<dbReference type="SUPFAM" id="SSF46689">
    <property type="entry name" value="Homeodomain-like"/>
    <property type="match status" value="1"/>
</dbReference>
<evidence type="ECO:0000259" key="5">
    <source>
        <dbReference type="PROSITE" id="PS50977"/>
    </source>
</evidence>
<organism evidence="6 7">
    <name type="scientific">Stenotrophobium rhamnosiphilum</name>
    <dbReference type="NCBI Taxonomy" id="2029166"/>
    <lineage>
        <taxon>Bacteria</taxon>
        <taxon>Pseudomonadati</taxon>
        <taxon>Pseudomonadota</taxon>
        <taxon>Gammaproteobacteria</taxon>
        <taxon>Nevskiales</taxon>
        <taxon>Nevskiaceae</taxon>
        <taxon>Stenotrophobium</taxon>
    </lineage>
</organism>
<dbReference type="PANTHER" id="PTHR30055">
    <property type="entry name" value="HTH-TYPE TRANSCRIPTIONAL REGULATOR RUTR"/>
    <property type="match status" value="1"/>
</dbReference>
<protein>
    <recommendedName>
        <fullName evidence="5">HTH tetR-type domain-containing protein</fullName>
    </recommendedName>
</protein>
<evidence type="ECO:0000313" key="7">
    <source>
        <dbReference type="Proteomes" id="UP000244248"/>
    </source>
</evidence>
<evidence type="ECO:0000313" key="6">
    <source>
        <dbReference type="EMBL" id="PTU33113.1"/>
    </source>
</evidence>
<dbReference type="EMBL" id="QANS01000001">
    <property type="protein sequence ID" value="PTU33113.1"/>
    <property type="molecule type" value="Genomic_DNA"/>
</dbReference>
<sequence length="213" mass="24112">MNQPAGNPRKKPRLSREQQKAARVQDLLEAARVMFREKGYDAVTIDQVAEYAGCSRMPVYTLFGDRQNLFFELWRSATADLEQSLFKHFVPGTPLRRNLKQLSALLADSFNTEKPVDDSERLFFVVQTISLSRPDIAEKVSDLARKVIKDVARCIEQSSLARGEKLRSDAETVASHLVSYINGMATVQFQTHARFVKAKDLIPIFDGMVFKDA</sequence>
<dbReference type="InterPro" id="IPR009057">
    <property type="entry name" value="Homeodomain-like_sf"/>
</dbReference>
<feature type="domain" description="HTH tetR-type" evidence="5">
    <location>
        <begin position="21"/>
        <end position="81"/>
    </location>
</feature>
<comment type="caution">
    <text evidence="6">The sequence shown here is derived from an EMBL/GenBank/DDBJ whole genome shotgun (WGS) entry which is preliminary data.</text>
</comment>
<dbReference type="SUPFAM" id="SSF48498">
    <property type="entry name" value="Tetracyclin repressor-like, C-terminal domain"/>
    <property type="match status" value="1"/>
</dbReference>
<dbReference type="PRINTS" id="PR00455">
    <property type="entry name" value="HTHTETR"/>
</dbReference>
<dbReference type="RefSeq" id="WP_107938821.1">
    <property type="nucleotide sequence ID" value="NZ_QANS01000001.1"/>
</dbReference>
<dbReference type="InterPro" id="IPR001647">
    <property type="entry name" value="HTH_TetR"/>
</dbReference>